<evidence type="ECO:0000256" key="1">
    <source>
        <dbReference type="SAM" id="Phobius"/>
    </source>
</evidence>
<comment type="caution">
    <text evidence="2">The sequence shown here is derived from an EMBL/GenBank/DDBJ whole genome shotgun (WGS) entry which is preliminary data.</text>
</comment>
<feature type="transmembrane region" description="Helical" evidence="1">
    <location>
        <begin position="6"/>
        <end position="25"/>
    </location>
</feature>
<protein>
    <submittedName>
        <fullName evidence="2">Uncharacterized protein</fullName>
    </submittedName>
</protein>
<keyword evidence="1" id="KW-0812">Transmembrane</keyword>
<dbReference type="EMBL" id="WNBW01000001">
    <property type="protein sequence ID" value="MTU03191.1"/>
    <property type="molecule type" value="Genomic_DNA"/>
</dbReference>
<dbReference type="EMBL" id="WNBM01000001">
    <property type="protein sequence ID" value="MTT75060.1"/>
    <property type="molecule type" value="Genomic_DNA"/>
</dbReference>
<name>A0A7X2XEN1_9FIRM</name>
<proteinExistence type="predicted"/>
<keyword evidence="1" id="KW-0472">Membrane</keyword>
<evidence type="ECO:0000313" key="3">
    <source>
        <dbReference type="EMBL" id="MTU03191.1"/>
    </source>
</evidence>
<feature type="transmembrane region" description="Helical" evidence="1">
    <location>
        <begin position="32"/>
        <end position="50"/>
    </location>
</feature>
<sequence length="51" mass="5729">MGKGSLRWFLLLTLLLLSVFFFFNYSNESGQLAILISMSILEVATLLSMAK</sequence>
<dbReference type="AlphaFoldDB" id="A0A7X2XEN1"/>
<keyword evidence="1" id="KW-1133">Transmembrane helix</keyword>
<evidence type="ECO:0000313" key="4">
    <source>
        <dbReference type="Proteomes" id="UP000443070"/>
    </source>
</evidence>
<evidence type="ECO:0000313" key="2">
    <source>
        <dbReference type="EMBL" id="MTT75060.1"/>
    </source>
</evidence>
<evidence type="ECO:0000313" key="5">
    <source>
        <dbReference type="Proteomes" id="UP000484547"/>
    </source>
</evidence>
<dbReference type="RefSeq" id="WP_155163550.1">
    <property type="nucleotide sequence ID" value="NZ_WNBG01000001.1"/>
</dbReference>
<keyword evidence="4" id="KW-1185">Reference proteome</keyword>
<gene>
    <name evidence="2" type="ORF">GMD11_02090</name>
    <name evidence="3" type="ORF">GMD18_02085</name>
</gene>
<dbReference type="Proteomes" id="UP000484547">
    <property type="component" value="Unassembled WGS sequence"/>
</dbReference>
<accession>A0A7X2XEN1</accession>
<dbReference type="Proteomes" id="UP000443070">
    <property type="component" value="Unassembled WGS sequence"/>
</dbReference>
<organism evidence="2 5">
    <name type="scientific">Phascolarctobacterium faecium</name>
    <dbReference type="NCBI Taxonomy" id="33025"/>
    <lineage>
        <taxon>Bacteria</taxon>
        <taxon>Bacillati</taxon>
        <taxon>Bacillota</taxon>
        <taxon>Negativicutes</taxon>
        <taxon>Acidaminococcales</taxon>
        <taxon>Acidaminococcaceae</taxon>
        <taxon>Phascolarctobacterium</taxon>
    </lineage>
</organism>
<reference evidence="4 5" key="1">
    <citation type="journal article" date="2019" name="Nat. Med.">
        <title>A library of human gut bacterial isolates paired with longitudinal multiomics data enables mechanistic microbiome research.</title>
        <authorList>
            <person name="Poyet M."/>
            <person name="Groussin M."/>
            <person name="Gibbons S.M."/>
            <person name="Avila-Pacheco J."/>
            <person name="Jiang X."/>
            <person name="Kearney S.M."/>
            <person name="Perrotta A.R."/>
            <person name="Berdy B."/>
            <person name="Zhao S."/>
            <person name="Lieberman T.D."/>
            <person name="Swanson P.K."/>
            <person name="Smith M."/>
            <person name="Roesemann S."/>
            <person name="Alexander J.E."/>
            <person name="Rich S.A."/>
            <person name="Livny J."/>
            <person name="Vlamakis H."/>
            <person name="Clish C."/>
            <person name="Bullock K."/>
            <person name="Deik A."/>
            <person name="Scott J."/>
            <person name="Pierce K.A."/>
            <person name="Xavier R.J."/>
            <person name="Alm E.J."/>
        </authorList>
    </citation>
    <scope>NUCLEOTIDE SEQUENCE [LARGE SCALE GENOMIC DNA]</scope>
    <source>
        <strain evidence="2 5">BIOML-A13</strain>
        <strain evidence="3 4">BIOML-A3</strain>
    </source>
</reference>